<organism evidence="2 3">
    <name type="scientific">Marchantia polymorpha subsp. ruderalis</name>
    <dbReference type="NCBI Taxonomy" id="1480154"/>
    <lineage>
        <taxon>Eukaryota</taxon>
        <taxon>Viridiplantae</taxon>
        <taxon>Streptophyta</taxon>
        <taxon>Embryophyta</taxon>
        <taxon>Marchantiophyta</taxon>
        <taxon>Marchantiopsida</taxon>
        <taxon>Marchantiidae</taxon>
        <taxon>Marchantiales</taxon>
        <taxon>Marchantiaceae</taxon>
        <taxon>Marchantia</taxon>
    </lineage>
</organism>
<comment type="caution">
    <text evidence="2">The sequence shown here is derived from an EMBL/GenBank/DDBJ whole genome shotgun (WGS) entry which is preliminary data.</text>
</comment>
<feature type="compositionally biased region" description="Basic and acidic residues" evidence="1">
    <location>
        <begin position="190"/>
        <end position="199"/>
    </location>
</feature>
<accession>A0A176VBM5</accession>
<name>A0A176VBM5_MARPO</name>
<evidence type="ECO:0000313" key="2">
    <source>
        <dbReference type="EMBL" id="OAE18244.1"/>
    </source>
</evidence>
<dbReference type="Proteomes" id="UP000077202">
    <property type="component" value="Unassembled WGS sequence"/>
</dbReference>
<feature type="region of interest" description="Disordered" evidence="1">
    <location>
        <begin position="175"/>
        <end position="199"/>
    </location>
</feature>
<reference evidence="2" key="1">
    <citation type="submission" date="2016-03" db="EMBL/GenBank/DDBJ databases">
        <title>Mechanisms controlling the formation of the plant cell surface in tip-growing cells are functionally conserved among land plants.</title>
        <authorList>
            <person name="Honkanen S."/>
            <person name="Jones V.A."/>
            <person name="Morieri G."/>
            <person name="Champion C."/>
            <person name="Hetherington A.J."/>
            <person name="Kelly S."/>
            <person name="Saint-Marcoux D."/>
            <person name="Proust H."/>
            <person name="Prescott H."/>
            <person name="Dolan L."/>
        </authorList>
    </citation>
    <scope>NUCLEOTIDE SEQUENCE [LARGE SCALE GENOMIC DNA]</scope>
    <source>
        <tissue evidence="2">Whole gametophyte</tissue>
    </source>
</reference>
<protein>
    <submittedName>
        <fullName evidence="2">Uncharacterized protein</fullName>
    </submittedName>
</protein>
<sequence>MATVNRPLLRLELAVSSAPVRVENVPYFRKESMEEKAQIAVAEYTKTELDNLISQMEAISQAAHKSAHNTKKTDSEHCENSRTGLVRARRPASENEEAGEPSSRQKSDKISDAMGNGEGKHRNSERLSTTGKTSSSSTSSVCGLGLLHQVPTTYFLWYASTQTYREGTPDFCTCKSGPPSLGSGEIDQLPPHEDRDTAA</sequence>
<evidence type="ECO:0000256" key="1">
    <source>
        <dbReference type="SAM" id="MobiDB-lite"/>
    </source>
</evidence>
<keyword evidence="3" id="KW-1185">Reference proteome</keyword>
<dbReference type="AlphaFoldDB" id="A0A176VBM5"/>
<feature type="compositionally biased region" description="Basic and acidic residues" evidence="1">
    <location>
        <begin position="71"/>
        <end position="80"/>
    </location>
</feature>
<evidence type="ECO:0000313" key="3">
    <source>
        <dbReference type="Proteomes" id="UP000077202"/>
    </source>
</evidence>
<feature type="compositionally biased region" description="Low complexity" evidence="1">
    <location>
        <begin position="128"/>
        <end position="140"/>
    </location>
</feature>
<dbReference type="EMBL" id="LVLJ01004095">
    <property type="protein sequence ID" value="OAE18244.1"/>
    <property type="molecule type" value="Genomic_DNA"/>
</dbReference>
<gene>
    <name evidence="2" type="ORF">AXG93_2442s1000</name>
</gene>
<proteinExistence type="predicted"/>
<feature type="region of interest" description="Disordered" evidence="1">
    <location>
        <begin position="61"/>
        <end position="141"/>
    </location>
</feature>